<reference evidence="1 2" key="1">
    <citation type="submission" date="2020-04" db="EMBL/GenBank/DDBJ databases">
        <authorList>
            <person name="Basu S."/>
            <person name="Maruthanayagam V."/>
            <person name="Chakraborty S."/>
            <person name="Pramanik A."/>
            <person name="Mukherjee J."/>
            <person name="Brink B."/>
        </authorList>
    </citation>
    <scope>NUCLEOTIDE SEQUENCE [LARGE SCALE GENOMIC DNA]</scope>
    <source>
        <strain evidence="1 2">AP17</strain>
    </source>
</reference>
<gene>
    <name evidence="1" type="ORF">HCG48_17520</name>
</gene>
<dbReference type="AlphaFoldDB" id="A0A6H1U0G5"/>
<dbReference type="KEGG" id="oxy:HCG48_17520"/>
<name>A0A6H1U0G5_9CYAN</name>
<dbReference type="Proteomes" id="UP000500857">
    <property type="component" value="Chromosome"/>
</dbReference>
<evidence type="ECO:0000313" key="1">
    <source>
        <dbReference type="EMBL" id="QIZ72145.1"/>
    </source>
</evidence>
<sequence>MSRYVANCRSSKTVVGAIARPLCTPSGSYCRGDRLRSLPMFAVNALVNVLTRVDRHANPHQSELLH</sequence>
<keyword evidence="2" id="KW-1185">Reference proteome</keyword>
<evidence type="ECO:0000313" key="2">
    <source>
        <dbReference type="Proteomes" id="UP000500857"/>
    </source>
</evidence>
<protein>
    <submittedName>
        <fullName evidence="1">Uncharacterized protein</fullName>
    </submittedName>
</protein>
<proteinExistence type="predicted"/>
<dbReference type="EMBL" id="CP051167">
    <property type="protein sequence ID" value="QIZ72145.1"/>
    <property type="molecule type" value="Genomic_DNA"/>
</dbReference>
<accession>A0A6H1U0G5</accession>
<dbReference type="RefSeq" id="WP_168570295.1">
    <property type="nucleotide sequence ID" value="NZ_CP051167.1"/>
</dbReference>
<organism evidence="1 2">
    <name type="scientific">Oxynema aestuarii AP17</name>
    <dbReference type="NCBI Taxonomy" id="2064643"/>
    <lineage>
        <taxon>Bacteria</taxon>
        <taxon>Bacillati</taxon>
        <taxon>Cyanobacteriota</taxon>
        <taxon>Cyanophyceae</taxon>
        <taxon>Oscillatoriophycideae</taxon>
        <taxon>Oscillatoriales</taxon>
        <taxon>Oscillatoriaceae</taxon>
        <taxon>Oxynema</taxon>
        <taxon>Oxynema aestuarii</taxon>
    </lineage>
</organism>